<dbReference type="AlphaFoldDB" id="A0AA36HME0"/>
<organism evidence="3 4">
    <name type="scientific">Effrenium voratum</name>
    <dbReference type="NCBI Taxonomy" id="2562239"/>
    <lineage>
        <taxon>Eukaryota</taxon>
        <taxon>Sar</taxon>
        <taxon>Alveolata</taxon>
        <taxon>Dinophyceae</taxon>
        <taxon>Suessiales</taxon>
        <taxon>Symbiodiniaceae</taxon>
        <taxon>Effrenium</taxon>
    </lineage>
</organism>
<feature type="transmembrane region" description="Helical" evidence="1">
    <location>
        <begin position="70"/>
        <end position="87"/>
    </location>
</feature>
<dbReference type="Proteomes" id="UP001178507">
    <property type="component" value="Unassembled WGS sequence"/>
</dbReference>
<evidence type="ECO:0000313" key="3">
    <source>
        <dbReference type="EMBL" id="CAJ1371212.1"/>
    </source>
</evidence>
<accession>A0AA36HME0</accession>
<keyword evidence="1" id="KW-1133">Transmembrane helix</keyword>
<evidence type="ECO:0000256" key="2">
    <source>
        <dbReference type="SAM" id="SignalP"/>
    </source>
</evidence>
<dbReference type="PROSITE" id="PS51257">
    <property type="entry name" value="PROKAR_LIPOPROTEIN"/>
    <property type="match status" value="1"/>
</dbReference>
<keyword evidence="1" id="KW-0812">Transmembrane</keyword>
<comment type="caution">
    <text evidence="3">The sequence shown here is derived from an EMBL/GenBank/DDBJ whole genome shotgun (WGS) entry which is preliminary data.</text>
</comment>
<name>A0AA36HME0_9DINO</name>
<feature type="chain" id="PRO_5041339361" evidence="2">
    <location>
        <begin position="25"/>
        <end position="137"/>
    </location>
</feature>
<gene>
    <name evidence="3" type="ORF">EVOR1521_LOCUS1579</name>
</gene>
<reference evidence="3" key="1">
    <citation type="submission" date="2023-08" db="EMBL/GenBank/DDBJ databases">
        <authorList>
            <person name="Chen Y."/>
            <person name="Shah S."/>
            <person name="Dougan E. K."/>
            <person name="Thang M."/>
            <person name="Chan C."/>
        </authorList>
    </citation>
    <scope>NUCLEOTIDE SEQUENCE</scope>
</reference>
<feature type="signal peptide" evidence="2">
    <location>
        <begin position="1"/>
        <end position="24"/>
    </location>
</feature>
<proteinExistence type="predicted"/>
<keyword evidence="2" id="KW-0732">Signal</keyword>
<evidence type="ECO:0000256" key="1">
    <source>
        <dbReference type="SAM" id="Phobius"/>
    </source>
</evidence>
<keyword evidence="1" id="KW-0472">Membrane</keyword>
<evidence type="ECO:0000313" key="4">
    <source>
        <dbReference type="Proteomes" id="UP001178507"/>
    </source>
</evidence>
<keyword evidence="4" id="KW-1185">Reference proteome</keyword>
<dbReference type="EMBL" id="CAUJNA010000061">
    <property type="protein sequence ID" value="CAJ1371212.1"/>
    <property type="molecule type" value="Genomic_DNA"/>
</dbReference>
<protein>
    <submittedName>
        <fullName evidence="3">Uncharacterized protein</fullName>
    </submittedName>
</protein>
<sequence>MGKRQPVLLALAILACGLVALNQAFVAGPGQQPALRGQEAALAGAVLAALPASPALATDQASDSFSKTDVIVILVPIVVTWIAFLDWDARQPSADDVTGVGYLGPTVDGPSPDQPAYYRRSPETAERVYVLACCQAG</sequence>